<sequence length="117" mass="13152">MTILHFCTEPQWRAAAESGWYRHDSLAAEGFIHFSEPHQVHLPADYLMRGRTDLVLLEVDENRVGAEIRYEPGDPTDPDSMRFPHLYGPLETSAVVAVHPFPPGADGRFTLPEGIAR</sequence>
<accession>A0A543B1I7</accession>
<dbReference type="PANTHER" id="PTHR34129">
    <property type="entry name" value="BLR1139 PROTEIN"/>
    <property type="match status" value="1"/>
</dbReference>
<dbReference type="EMBL" id="VFOW01000001">
    <property type="protein sequence ID" value="TQL78671.1"/>
    <property type="molecule type" value="Genomic_DNA"/>
</dbReference>
<name>A0A543B1I7_9ACTN</name>
<dbReference type="Proteomes" id="UP000317043">
    <property type="component" value="Unassembled WGS sequence"/>
</dbReference>
<dbReference type="RefSeq" id="WP_246100213.1">
    <property type="nucleotide sequence ID" value="NZ_JBHTGS010000003.1"/>
</dbReference>
<organism evidence="1 2">
    <name type="scientific">Stackebrandtia endophytica</name>
    <dbReference type="NCBI Taxonomy" id="1496996"/>
    <lineage>
        <taxon>Bacteria</taxon>
        <taxon>Bacillati</taxon>
        <taxon>Actinomycetota</taxon>
        <taxon>Actinomycetes</taxon>
        <taxon>Glycomycetales</taxon>
        <taxon>Glycomycetaceae</taxon>
        <taxon>Stackebrandtia</taxon>
    </lineage>
</organism>
<dbReference type="PANTHER" id="PTHR34129:SF1">
    <property type="entry name" value="DUF952 DOMAIN-CONTAINING PROTEIN"/>
    <property type="match status" value="1"/>
</dbReference>
<dbReference type="Gene3D" id="3.20.170.20">
    <property type="entry name" value="Protein of unknown function DUF952"/>
    <property type="match status" value="1"/>
</dbReference>
<reference evidence="1 2" key="1">
    <citation type="submission" date="2019-06" db="EMBL/GenBank/DDBJ databases">
        <title>Sequencing the genomes of 1000 actinobacteria strains.</title>
        <authorList>
            <person name="Klenk H.-P."/>
        </authorList>
    </citation>
    <scope>NUCLEOTIDE SEQUENCE [LARGE SCALE GENOMIC DNA]</scope>
    <source>
        <strain evidence="1 2">DSM 45928</strain>
    </source>
</reference>
<dbReference type="Pfam" id="PF06108">
    <property type="entry name" value="DUF952"/>
    <property type="match status" value="1"/>
</dbReference>
<dbReference type="AlphaFoldDB" id="A0A543B1I7"/>
<dbReference type="InParanoid" id="A0A543B1I7"/>
<evidence type="ECO:0000313" key="1">
    <source>
        <dbReference type="EMBL" id="TQL78671.1"/>
    </source>
</evidence>
<dbReference type="InterPro" id="IPR009297">
    <property type="entry name" value="DUF952"/>
</dbReference>
<dbReference type="SUPFAM" id="SSF56399">
    <property type="entry name" value="ADP-ribosylation"/>
    <property type="match status" value="1"/>
</dbReference>
<protein>
    <submittedName>
        <fullName evidence="1">Uncharacterized protein (DUF952 family)</fullName>
    </submittedName>
</protein>
<comment type="caution">
    <text evidence="1">The sequence shown here is derived from an EMBL/GenBank/DDBJ whole genome shotgun (WGS) entry which is preliminary data.</text>
</comment>
<proteinExistence type="predicted"/>
<gene>
    <name evidence="1" type="ORF">FB566_4262</name>
</gene>
<keyword evidence="2" id="KW-1185">Reference proteome</keyword>
<evidence type="ECO:0000313" key="2">
    <source>
        <dbReference type="Proteomes" id="UP000317043"/>
    </source>
</evidence>